<accession>A0AAV4A8K9</accession>
<gene>
    <name evidence="1" type="ORF">PoB_003008200</name>
</gene>
<evidence type="ECO:0000313" key="1">
    <source>
        <dbReference type="EMBL" id="GFO03577.1"/>
    </source>
</evidence>
<comment type="caution">
    <text evidence="1">The sequence shown here is derived from an EMBL/GenBank/DDBJ whole genome shotgun (WGS) entry which is preliminary data.</text>
</comment>
<evidence type="ECO:0000313" key="2">
    <source>
        <dbReference type="Proteomes" id="UP000735302"/>
    </source>
</evidence>
<organism evidence="1 2">
    <name type="scientific">Plakobranchus ocellatus</name>
    <dbReference type="NCBI Taxonomy" id="259542"/>
    <lineage>
        <taxon>Eukaryota</taxon>
        <taxon>Metazoa</taxon>
        <taxon>Spiralia</taxon>
        <taxon>Lophotrochozoa</taxon>
        <taxon>Mollusca</taxon>
        <taxon>Gastropoda</taxon>
        <taxon>Heterobranchia</taxon>
        <taxon>Euthyneura</taxon>
        <taxon>Panpulmonata</taxon>
        <taxon>Sacoglossa</taxon>
        <taxon>Placobranchoidea</taxon>
        <taxon>Plakobranchidae</taxon>
        <taxon>Plakobranchus</taxon>
    </lineage>
</organism>
<protein>
    <submittedName>
        <fullName evidence="1">Uncharacterized protein</fullName>
    </submittedName>
</protein>
<keyword evidence="2" id="KW-1185">Reference proteome</keyword>
<reference evidence="1 2" key="1">
    <citation type="journal article" date="2021" name="Elife">
        <title>Chloroplast acquisition without the gene transfer in kleptoplastic sea slugs, Plakobranchus ocellatus.</title>
        <authorList>
            <person name="Maeda T."/>
            <person name="Takahashi S."/>
            <person name="Yoshida T."/>
            <person name="Shimamura S."/>
            <person name="Takaki Y."/>
            <person name="Nagai Y."/>
            <person name="Toyoda A."/>
            <person name="Suzuki Y."/>
            <person name="Arimoto A."/>
            <person name="Ishii H."/>
            <person name="Satoh N."/>
            <person name="Nishiyama T."/>
            <person name="Hasebe M."/>
            <person name="Maruyama T."/>
            <person name="Minagawa J."/>
            <person name="Obokata J."/>
            <person name="Shigenobu S."/>
        </authorList>
    </citation>
    <scope>NUCLEOTIDE SEQUENCE [LARGE SCALE GENOMIC DNA]</scope>
</reference>
<dbReference type="Proteomes" id="UP000735302">
    <property type="component" value="Unassembled WGS sequence"/>
</dbReference>
<sequence>MKPSGRAAYDDDLGQVNIESGDDNDCSGSLLMYRSLEPEYVLCPRDNDVQSFWPGRDLDHLTWGTRCARRS</sequence>
<proteinExistence type="predicted"/>
<dbReference type="EMBL" id="BLXT01003727">
    <property type="protein sequence ID" value="GFO03577.1"/>
    <property type="molecule type" value="Genomic_DNA"/>
</dbReference>
<dbReference type="AlphaFoldDB" id="A0AAV4A8K9"/>
<name>A0AAV4A8K9_9GAST</name>